<feature type="region of interest" description="Disordered" evidence="1">
    <location>
        <begin position="158"/>
        <end position="199"/>
    </location>
</feature>
<keyword evidence="2" id="KW-0812">Transmembrane</keyword>
<feature type="signal peptide" evidence="3">
    <location>
        <begin position="1"/>
        <end position="27"/>
    </location>
</feature>
<keyword evidence="2" id="KW-1133">Transmembrane helix</keyword>
<reference evidence="5" key="1">
    <citation type="submission" date="2017-04" db="EMBL/GenBank/DDBJ databases">
        <title>Plasmodium gonderi genome.</title>
        <authorList>
            <person name="Arisue N."/>
            <person name="Honma H."/>
            <person name="Kawai S."/>
            <person name="Tougan T."/>
            <person name="Tanabe K."/>
            <person name="Horii T."/>
        </authorList>
    </citation>
    <scope>NUCLEOTIDE SEQUENCE [LARGE SCALE GENOMIC DNA]</scope>
    <source>
        <strain evidence="5">ATCC 30045</strain>
    </source>
</reference>
<evidence type="ECO:0008006" key="6">
    <source>
        <dbReference type="Google" id="ProtNLM"/>
    </source>
</evidence>
<evidence type="ECO:0000256" key="2">
    <source>
        <dbReference type="SAM" id="Phobius"/>
    </source>
</evidence>
<evidence type="ECO:0000313" key="4">
    <source>
        <dbReference type="EMBL" id="GAW79395.1"/>
    </source>
</evidence>
<feature type="transmembrane region" description="Helical" evidence="2">
    <location>
        <begin position="302"/>
        <end position="321"/>
    </location>
</feature>
<dbReference type="OrthoDB" id="383799at2759"/>
<name>A0A1Y1JDJ6_PLAGO</name>
<evidence type="ECO:0000256" key="1">
    <source>
        <dbReference type="SAM" id="MobiDB-lite"/>
    </source>
</evidence>
<dbReference type="AlphaFoldDB" id="A0A1Y1JDJ6"/>
<accession>A0A1Y1JDJ6</accession>
<proteinExistence type="predicted"/>
<dbReference type="GeneID" id="39746106"/>
<organism evidence="4 5">
    <name type="scientific">Plasmodium gonderi</name>
    <dbReference type="NCBI Taxonomy" id="77519"/>
    <lineage>
        <taxon>Eukaryota</taxon>
        <taxon>Sar</taxon>
        <taxon>Alveolata</taxon>
        <taxon>Apicomplexa</taxon>
        <taxon>Aconoidasida</taxon>
        <taxon>Haemosporida</taxon>
        <taxon>Plasmodiidae</taxon>
        <taxon>Plasmodium</taxon>
        <taxon>Plasmodium (Plasmodium)</taxon>
    </lineage>
</organism>
<protein>
    <recommendedName>
        <fullName evidence="6">Pv-fam-d protein</fullName>
    </recommendedName>
</protein>
<dbReference type="Proteomes" id="UP000195521">
    <property type="component" value="Unassembled WGS sequence"/>
</dbReference>
<sequence length="349" mass="40801">MEQKNNKFSVFSRVFTSSLLVISCAFGESWENTEYQGNGLNAMRTSRVLLGETAVERAQLGDYAHLKHKIIDILGEDDDAFGKRLNDLAKDDVFRSRFNKLIHDETFQKSFDDLSRSMSNFDLSFDDLKSIDNLKKKTEKKKKNRNSFNLDNFYDDEDDVESKTEKPTKSKMALEKYGKSKKSNKGSKISSKDSKSTSSGISIFGVELKPESLEEMVSKGPKYEEQYSNGFMDTLRRLDKEFEIELIRMVKDKSLSDYEECKYKSDDGKYQHVLRKMRIFLPPTFNMAILMIMLVFKSLFFPYIFTFFSMTFVAMGVYYAYKFEKINRMSRLYKHFNKKGNLRNKSKKH</sequence>
<dbReference type="PROSITE" id="PS51257">
    <property type="entry name" value="PROKAR_LIPOPROTEIN"/>
    <property type="match status" value="1"/>
</dbReference>
<keyword evidence="5" id="KW-1185">Reference proteome</keyword>
<feature type="transmembrane region" description="Helical" evidence="2">
    <location>
        <begin position="279"/>
        <end position="296"/>
    </location>
</feature>
<feature type="chain" id="PRO_5012349833" description="Pv-fam-d protein" evidence="3">
    <location>
        <begin position="28"/>
        <end position="349"/>
    </location>
</feature>
<gene>
    <name evidence="4" type="ORF">PGO_032020</name>
</gene>
<evidence type="ECO:0000256" key="3">
    <source>
        <dbReference type="SAM" id="SignalP"/>
    </source>
</evidence>
<dbReference type="RefSeq" id="XP_028541984.1">
    <property type="nucleotide sequence ID" value="XM_028686183.1"/>
</dbReference>
<comment type="caution">
    <text evidence="4">The sequence shown here is derived from an EMBL/GenBank/DDBJ whole genome shotgun (WGS) entry which is preliminary data.</text>
</comment>
<dbReference type="EMBL" id="BDQF01000003">
    <property type="protein sequence ID" value="GAW79395.1"/>
    <property type="molecule type" value="Genomic_DNA"/>
</dbReference>
<keyword evidence="2" id="KW-0472">Membrane</keyword>
<dbReference type="OMA" id="SWENTEY"/>
<keyword evidence="3" id="KW-0732">Signal</keyword>
<evidence type="ECO:0000313" key="5">
    <source>
        <dbReference type="Proteomes" id="UP000195521"/>
    </source>
</evidence>
<feature type="compositionally biased region" description="Basic and acidic residues" evidence="1">
    <location>
        <begin position="161"/>
        <end position="178"/>
    </location>
</feature>